<accession>A0AAD7BU53</accession>
<dbReference type="EMBL" id="JARKIF010000009">
    <property type="protein sequence ID" value="KAJ7630230.1"/>
    <property type="molecule type" value="Genomic_DNA"/>
</dbReference>
<reference evidence="1" key="1">
    <citation type="submission" date="2023-03" db="EMBL/GenBank/DDBJ databases">
        <title>Massive genome expansion in bonnet fungi (Mycena s.s.) driven by repeated elements and novel gene families across ecological guilds.</title>
        <authorList>
            <consortium name="Lawrence Berkeley National Laboratory"/>
            <person name="Harder C.B."/>
            <person name="Miyauchi S."/>
            <person name="Viragh M."/>
            <person name="Kuo A."/>
            <person name="Thoen E."/>
            <person name="Andreopoulos B."/>
            <person name="Lu D."/>
            <person name="Skrede I."/>
            <person name="Drula E."/>
            <person name="Henrissat B."/>
            <person name="Morin E."/>
            <person name="Kohler A."/>
            <person name="Barry K."/>
            <person name="LaButti K."/>
            <person name="Morin E."/>
            <person name="Salamov A."/>
            <person name="Lipzen A."/>
            <person name="Mereny Z."/>
            <person name="Hegedus B."/>
            <person name="Baldrian P."/>
            <person name="Stursova M."/>
            <person name="Weitz H."/>
            <person name="Taylor A."/>
            <person name="Grigoriev I.V."/>
            <person name="Nagy L.G."/>
            <person name="Martin F."/>
            <person name="Kauserud H."/>
        </authorList>
    </citation>
    <scope>NUCLEOTIDE SEQUENCE</scope>
    <source>
        <strain evidence="1">9284</strain>
    </source>
</reference>
<gene>
    <name evidence="1" type="ORF">FB45DRAFT_1058270</name>
</gene>
<protein>
    <submittedName>
        <fullName evidence="1">Uncharacterized protein</fullName>
    </submittedName>
</protein>
<sequence>MHAAGEATIVAQLALKGTQMGLDQSPPANPRLPFSTWIVYSLHGVPGGSQDYKTIVIVHGLPTPTIGCWSPAEISAWCESFDLATVDLASFGAPLEGALSSQTHSAIFSPERAASYFPRVDLIHLAGDKTGGVCLWGYIINRLKYEELKESGKMGRQIKFVLVEDGNHFIHYHLAERLLKEISSG</sequence>
<dbReference type="AlphaFoldDB" id="A0AAD7BU53"/>
<dbReference type="Proteomes" id="UP001221142">
    <property type="component" value="Unassembled WGS sequence"/>
</dbReference>
<comment type="caution">
    <text evidence="1">The sequence shown here is derived from an EMBL/GenBank/DDBJ whole genome shotgun (WGS) entry which is preliminary data.</text>
</comment>
<evidence type="ECO:0000313" key="1">
    <source>
        <dbReference type="EMBL" id="KAJ7630230.1"/>
    </source>
</evidence>
<name>A0AAD7BU53_9AGAR</name>
<organism evidence="1 2">
    <name type="scientific">Roridomyces roridus</name>
    <dbReference type="NCBI Taxonomy" id="1738132"/>
    <lineage>
        <taxon>Eukaryota</taxon>
        <taxon>Fungi</taxon>
        <taxon>Dikarya</taxon>
        <taxon>Basidiomycota</taxon>
        <taxon>Agaricomycotina</taxon>
        <taxon>Agaricomycetes</taxon>
        <taxon>Agaricomycetidae</taxon>
        <taxon>Agaricales</taxon>
        <taxon>Marasmiineae</taxon>
        <taxon>Mycenaceae</taxon>
        <taxon>Roridomyces</taxon>
    </lineage>
</organism>
<evidence type="ECO:0000313" key="2">
    <source>
        <dbReference type="Proteomes" id="UP001221142"/>
    </source>
</evidence>
<keyword evidence="2" id="KW-1185">Reference proteome</keyword>
<proteinExistence type="predicted"/>